<feature type="region of interest" description="Disordered" evidence="5">
    <location>
        <begin position="680"/>
        <end position="709"/>
    </location>
</feature>
<dbReference type="PROSITE" id="PS00135">
    <property type="entry name" value="TRYPSIN_SER"/>
    <property type="match status" value="1"/>
</dbReference>
<dbReference type="PRINTS" id="PR00722">
    <property type="entry name" value="CHYMOTRYPSIN"/>
</dbReference>
<organism evidence="7 8">
    <name type="scientific">Microtus ochrogaster</name>
    <name type="common">Prairie vole</name>
    <dbReference type="NCBI Taxonomy" id="79684"/>
    <lineage>
        <taxon>Eukaryota</taxon>
        <taxon>Metazoa</taxon>
        <taxon>Chordata</taxon>
        <taxon>Craniata</taxon>
        <taxon>Vertebrata</taxon>
        <taxon>Euteleostomi</taxon>
        <taxon>Mammalia</taxon>
        <taxon>Eutheria</taxon>
        <taxon>Euarchontoglires</taxon>
        <taxon>Glires</taxon>
        <taxon>Rodentia</taxon>
        <taxon>Myomorpha</taxon>
        <taxon>Muroidea</taxon>
        <taxon>Cricetidae</taxon>
        <taxon>Arvicolinae</taxon>
        <taxon>Microtus</taxon>
    </lineage>
</organism>
<feature type="compositionally biased region" description="Basic residues" evidence="5">
    <location>
        <begin position="698"/>
        <end position="709"/>
    </location>
</feature>
<name>A0A8J6GXZ8_MICOH</name>
<dbReference type="FunFam" id="2.40.10.10:FF:000006">
    <property type="entry name" value="Serine proteinase stubble"/>
    <property type="match status" value="1"/>
</dbReference>
<evidence type="ECO:0000256" key="3">
    <source>
        <dbReference type="ARBA" id="ARBA00022825"/>
    </source>
</evidence>
<dbReference type="GO" id="GO:0004252">
    <property type="term" value="F:serine-type endopeptidase activity"/>
    <property type="evidence" value="ECO:0007669"/>
    <property type="project" value="InterPro"/>
</dbReference>
<dbReference type="InterPro" id="IPR032727">
    <property type="entry name" value="CLAMP"/>
</dbReference>
<dbReference type="InterPro" id="IPR001254">
    <property type="entry name" value="Trypsin_dom"/>
</dbReference>
<protein>
    <recommendedName>
        <fullName evidence="6">Peptidase S1 domain-containing protein</fullName>
    </recommendedName>
</protein>
<accession>A0A8J6GXZ8</accession>
<dbReference type="EMBL" id="JAATJU010006865">
    <property type="protein sequence ID" value="KAH0519300.1"/>
    <property type="molecule type" value="Genomic_DNA"/>
</dbReference>
<dbReference type="InterPro" id="IPR033116">
    <property type="entry name" value="TRYPSIN_SER"/>
</dbReference>
<dbReference type="GO" id="GO:0006508">
    <property type="term" value="P:proteolysis"/>
    <property type="evidence" value="ECO:0007669"/>
    <property type="project" value="UniProtKB-KW"/>
</dbReference>
<keyword evidence="1" id="KW-0645">Protease</keyword>
<keyword evidence="2" id="KW-0378">Hydrolase</keyword>
<dbReference type="PANTHER" id="PTHR24252:SF17">
    <property type="entry name" value="SUPPRESSOR OF TUMORIGENICITY 14 PROTEIN HOMOLOG-RELATED"/>
    <property type="match status" value="1"/>
</dbReference>
<evidence type="ECO:0000256" key="2">
    <source>
        <dbReference type="ARBA" id="ARBA00022801"/>
    </source>
</evidence>
<reference evidence="7" key="1">
    <citation type="submission" date="2020-03" db="EMBL/GenBank/DDBJ databases">
        <title>Studies in the Genomics of Life Span.</title>
        <authorList>
            <person name="Glass D."/>
        </authorList>
    </citation>
    <scope>NUCLEOTIDE SEQUENCE</scope>
    <source>
        <strain evidence="7">LTLLF</strain>
        <tissue evidence="7">Muscle</tissue>
    </source>
</reference>
<dbReference type="PANTHER" id="PTHR24252">
    <property type="entry name" value="ACROSIN-RELATED"/>
    <property type="match status" value="1"/>
</dbReference>
<evidence type="ECO:0000256" key="4">
    <source>
        <dbReference type="ARBA" id="ARBA00023157"/>
    </source>
</evidence>
<evidence type="ECO:0000256" key="1">
    <source>
        <dbReference type="ARBA" id="ARBA00022670"/>
    </source>
</evidence>
<gene>
    <name evidence="7" type="ORF">LTLLF_112270</name>
</gene>
<dbReference type="CDD" id="cd00190">
    <property type="entry name" value="Tryp_SPc"/>
    <property type="match status" value="1"/>
</dbReference>
<proteinExistence type="predicted"/>
<dbReference type="AlphaFoldDB" id="A0A8J6GXZ8"/>
<dbReference type="SMART" id="SM00020">
    <property type="entry name" value="Tryp_SPc"/>
    <property type="match status" value="1"/>
</dbReference>
<evidence type="ECO:0000259" key="6">
    <source>
        <dbReference type="PROSITE" id="PS50240"/>
    </source>
</evidence>
<evidence type="ECO:0000256" key="5">
    <source>
        <dbReference type="SAM" id="MobiDB-lite"/>
    </source>
</evidence>
<dbReference type="SUPFAM" id="SSF50494">
    <property type="entry name" value="Trypsin-like serine proteases"/>
    <property type="match status" value="1"/>
</dbReference>
<keyword evidence="3" id="KW-0720">Serine protease</keyword>
<comment type="caution">
    <text evidence="7">The sequence shown here is derived from an EMBL/GenBank/DDBJ whole genome shotgun (WGS) entry which is preliminary data.</text>
</comment>
<evidence type="ECO:0000313" key="7">
    <source>
        <dbReference type="EMBL" id="KAH0519300.1"/>
    </source>
</evidence>
<dbReference type="Proteomes" id="UP000710432">
    <property type="component" value="Unassembled WGS sequence"/>
</dbReference>
<dbReference type="Pfam" id="PF14769">
    <property type="entry name" value="CLAMP"/>
    <property type="match status" value="1"/>
</dbReference>
<keyword evidence="4" id="KW-1015">Disulfide bond</keyword>
<sequence>MKTVSFIFLQHLEQCQIQECGTRPLYDSRTRHSRIIGGQEAEVGEFPWQVSIQEKRHHFCGGSILSEWWIITVAHCFYDDEISPKELTVKVGTNDLAASPVEIQVANIIRHKNFKRINMDNDIALLLLASPIHFNDLTVPICLPLHPAPSSWHECWVAGWGIINSADKFSMTTDLMKVPMRITDWKECTEVFPVLTNNMLCAAYDNESYDACQGDSGGPLVCNAEPGSRWYQVGIISWGRSCGQKGSPGIYTVLSNYTQWIEKIAQTSHSFTMGHEKECRALGVPRVPPEVTGIGVCPSSSSAITTPKRRTSQMSLSVTLVDQFVRAMGWACGLNCVAGHLAPTAQAAASVVAVLSCAATAACRMLIRDNNAAEENVAAKPQGREHLRRLLNWEEFDDLRDARRSILLDTLYDSVIFAVGKGFPWVEVVQVVKFTEELLKETKANYVNKPATEAFSFPGQTVYPAKGGYEKSSLPCGINNLPYGLVRECFKGCSITEAVTVLGNKLRDYQKQFNVTHLLALCDYFHNTFIRHYRLYQYVLSQDQEVNLTVAHVQMCAPPQPLPLTDGTDRDVWSHEQQVAELSIAEAQKRSDVLVLKETLSLEQAHRLQKAFGVEEAPAQLQPRPTLRREALEHLVSEAIRIQIACLQELLQYEIQAAFDILDLRLQKKTLSLSAPSPPLPCITAGQATLEDSPKASKANKGKKGKAKK</sequence>
<dbReference type="PROSITE" id="PS50240">
    <property type="entry name" value="TRYPSIN_DOM"/>
    <property type="match status" value="1"/>
</dbReference>
<feature type="domain" description="Peptidase S1" evidence="6">
    <location>
        <begin position="35"/>
        <end position="266"/>
    </location>
</feature>
<dbReference type="Gene3D" id="2.40.10.10">
    <property type="entry name" value="Trypsin-like serine proteases"/>
    <property type="match status" value="1"/>
</dbReference>
<evidence type="ECO:0000313" key="8">
    <source>
        <dbReference type="Proteomes" id="UP000710432"/>
    </source>
</evidence>
<dbReference type="InterPro" id="IPR043504">
    <property type="entry name" value="Peptidase_S1_PA_chymotrypsin"/>
</dbReference>
<dbReference type="InterPro" id="IPR001314">
    <property type="entry name" value="Peptidase_S1A"/>
</dbReference>
<dbReference type="InterPro" id="IPR009003">
    <property type="entry name" value="Peptidase_S1_PA"/>
</dbReference>
<dbReference type="Pfam" id="PF00089">
    <property type="entry name" value="Trypsin"/>
    <property type="match status" value="1"/>
</dbReference>